<keyword evidence="11" id="KW-1185">Reference proteome</keyword>
<keyword evidence="5 6" id="KW-0505">Motor protein</keyword>
<feature type="repeat" description="PPR" evidence="7">
    <location>
        <begin position="1568"/>
        <end position="1602"/>
    </location>
</feature>
<dbReference type="PROSITE" id="PS51375">
    <property type="entry name" value="PPR"/>
    <property type="match status" value="18"/>
</dbReference>
<gene>
    <name evidence="10" type="ORF">V6N11_035878</name>
</gene>
<dbReference type="InterPro" id="IPR024395">
    <property type="entry name" value="CLASP_N_dom"/>
</dbReference>
<feature type="binding site" evidence="6">
    <location>
        <begin position="287"/>
        <end position="294"/>
    </location>
    <ligand>
        <name>ATP</name>
        <dbReference type="ChEBI" id="CHEBI:30616"/>
    </ligand>
</feature>
<feature type="repeat" description="PPR" evidence="7">
    <location>
        <begin position="1323"/>
        <end position="1357"/>
    </location>
</feature>
<dbReference type="InterPro" id="IPR011990">
    <property type="entry name" value="TPR-like_helical_dom_sf"/>
</dbReference>
<dbReference type="Pfam" id="PF13812">
    <property type="entry name" value="PPR_3"/>
    <property type="match status" value="1"/>
</dbReference>
<dbReference type="InterPro" id="IPR001752">
    <property type="entry name" value="Kinesin_motor_dom"/>
</dbReference>
<dbReference type="InterPro" id="IPR002885">
    <property type="entry name" value="PPR_rpt"/>
</dbReference>
<evidence type="ECO:0000313" key="11">
    <source>
        <dbReference type="Proteomes" id="UP001396334"/>
    </source>
</evidence>
<dbReference type="SUPFAM" id="SSF52540">
    <property type="entry name" value="P-loop containing nucleoside triphosphate hydrolases"/>
    <property type="match status" value="1"/>
</dbReference>
<evidence type="ECO:0000256" key="7">
    <source>
        <dbReference type="PROSITE-ProRule" id="PRU00708"/>
    </source>
</evidence>
<comment type="caution">
    <text evidence="10">The sequence shown here is derived from an EMBL/GenBank/DDBJ whole genome shotgun (WGS) entry which is preliminary data.</text>
</comment>
<comment type="similarity">
    <text evidence="1">Belongs to the PPR family. P subfamily.</text>
</comment>
<evidence type="ECO:0000313" key="10">
    <source>
        <dbReference type="EMBL" id="KAK9009337.1"/>
    </source>
</evidence>
<dbReference type="InterPro" id="IPR027417">
    <property type="entry name" value="P-loop_NTPase"/>
</dbReference>
<feature type="repeat" description="PPR" evidence="7">
    <location>
        <begin position="1533"/>
        <end position="1567"/>
    </location>
</feature>
<dbReference type="InterPro" id="IPR011989">
    <property type="entry name" value="ARM-like"/>
</dbReference>
<dbReference type="SUPFAM" id="SSF48452">
    <property type="entry name" value="TPR-like"/>
    <property type="match status" value="1"/>
</dbReference>
<feature type="repeat" description="PPR" evidence="7">
    <location>
        <begin position="1428"/>
        <end position="1462"/>
    </location>
</feature>
<feature type="repeat" description="PPR" evidence="7">
    <location>
        <begin position="1218"/>
        <end position="1252"/>
    </location>
</feature>
<feature type="repeat" description="PPR" evidence="7">
    <location>
        <begin position="1184"/>
        <end position="1214"/>
    </location>
</feature>
<comment type="similarity">
    <text evidence="6">Belongs to the TRAFAC class myosin-kinesin ATPase superfamily. Kinesin family.</text>
</comment>
<keyword evidence="2" id="KW-0677">Repeat</keyword>
<evidence type="ECO:0000256" key="6">
    <source>
        <dbReference type="PROSITE-ProRule" id="PRU00283"/>
    </source>
</evidence>
<accession>A0ABR2R9H6</accession>
<feature type="repeat" description="PPR" evidence="7">
    <location>
        <begin position="1288"/>
        <end position="1322"/>
    </location>
</feature>
<dbReference type="PANTHER" id="PTHR47447">
    <property type="entry name" value="OS03G0856100 PROTEIN"/>
    <property type="match status" value="1"/>
</dbReference>
<dbReference type="PANTHER" id="PTHR47447:SF28">
    <property type="entry name" value="PENTACOTRIPEPTIDE-REPEAT REGION OF PRORP DOMAIN-CONTAINING PROTEIN"/>
    <property type="match status" value="1"/>
</dbReference>
<feature type="domain" description="Kinesin motor" evidence="9">
    <location>
        <begin position="198"/>
        <end position="531"/>
    </location>
</feature>
<dbReference type="InterPro" id="IPR034085">
    <property type="entry name" value="TOG"/>
</dbReference>
<evidence type="ECO:0000256" key="3">
    <source>
        <dbReference type="ARBA" id="ARBA00022741"/>
    </source>
</evidence>
<dbReference type="PROSITE" id="PS00411">
    <property type="entry name" value="KINESIN_MOTOR_1"/>
    <property type="match status" value="1"/>
</dbReference>
<feature type="repeat" description="PPR" evidence="7">
    <location>
        <begin position="1253"/>
        <end position="1287"/>
    </location>
</feature>
<feature type="repeat" description="PPR" evidence="7">
    <location>
        <begin position="1603"/>
        <end position="1637"/>
    </location>
</feature>
<dbReference type="CDD" id="cd01367">
    <property type="entry name" value="KISc_KIF2_like"/>
    <property type="match status" value="1"/>
</dbReference>
<feature type="compositionally biased region" description="Polar residues" evidence="8">
    <location>
        <begin position="597"/>
        <end position="606"/>
    </location>
</feature>
<feature type="repeat" description="PPR" evidence="7">
    <location>
        <begin position="1393"/>
        <end position="1427"/>
    </location>
</feature>
<feature type="repeat" description="PPR" evidence="7">
    <location>
        <begin position="1638"/>
        <end position="1672"/>
    </location>
</feature>
<evidence type="ECO:0000256" key="4">
    <source>
        <dbReference type="ARBA" id="ARBA00022840"/>
    </source>
</evidence>
<sequence>MQQQSNAAATAFYDNAGGGGSLNGDAGDAVMARWLQSAGLQHLASPLVSTGIDQRLLPNILVQGYGAESAEEKQRLFKLMRNLNFNGESGLEPYTPSAQSSGGQATSDGFYSPEFRGDFGAGLLDLHAIDDTELLSENVIQEPFEPSPFMPGVNKASENEFNVISSWQQKEQSNADASASSFTINEKEIGTRENNVAKIKVVVRKRPLNKKEISRKEDDVVTVNENALTVHEPKLKVDLTAYVEKHEFCFDAVLDEYVTNDEVYRVTVEPIIPIIFQRTKATCFAYGQTGSGKTFTMQPLPLRAAQDLIRFLHQPVYRSQRFKLWLSFFEIYGGKLFDLLSDRKKLCMREDGRQQVCIVGLQEFEVSDVQIVKEYIERGNAARSTGSTGANEESSRSHAILQLAIKKHPEIKDSKRNNDGNESKSGKVVGKISFIDLAGSERGADTTDNDRQTRIEGAEINKSLLALKECIRALDNDQIHIPFRGSKLTEVLRDSFVGNSRTVMISCISPNAGSCEHTLNTLRYADRVKSLSKSGNPKKDQAGTSLPPSSKDATLASSPPTTADVEVVYEQQQEAKVLDSNRRVVEKDVYTVDYDKQPSTFSSSYPFNGREESGLYSGPTDRDRFEVNNSYGGSTKRAYSSNSQNSADTEERAQKVSPPLRKLTREEKSDKMVGNLAKKDGGRSDLSSTNSRQANAEEEALIAAHRKEIEDTMEIVREEMKLLAEVDQPGSLIDNYVPASIERAGDTESEESSSLRWLFVLLHHCIRHRHFKVSGRRNSALHKLQPCLAGYDGNEDPSAYFDGIVFWVQTPDQKVTDVVGISLRICTNSSHVFCACKNLSSFSGTPSSELYRKSVAFEGKVNSIQENPGRIQGVKNEVDDVCCILESGPWGPAIENALSLHNEKPQPGLVIGVLRKLKDANLAINYFRWTERKTDQAHCPEAYNSLLTVMARNKKFDRLEQILGEMSVAGFGLSNNACMELVVSCVKSQKLREAFDVIQMMRKFKFRPAFSAYTTLIGALSTVFESDLMLTLFHQMQELGYEVSVHLFTTLIRVFAKEGRVDAALSLLDEMKSNSFEADVVLYNVCIDCFGKAGKVDMAWKFFHEMKAQGLVPDDVTFTSMIGVLCKANRLQEAVELFELMEQHRKVPCAYAYNTMIMGYGSAGKFDEAYSLLERQKAKGSIPSVISYNCILTCLGKKGKVQEALRVFEEMKKDAVPNLPTYNILVDMLCKEGNLEDAWRIRDAMKEAGLYPNVITVNIMIDRLCKAQKLDEAISIFEGMDHKFCCPNEVTFCSLIEGLGKHGRVNDAYKLYEKMLDSGKIPNAVVYTSLIRNFFKCGRKEDGHKIYKEMLRSGCTPDIMLLNTYMDCVFKAGEIDKGRALFEEIKARGFVPDVQSYSILIHCLVKAGFAHETYQLFHAMKEQGCVLDTRAYNTVIDGFCKSGKVNKAYQLLEEMKSKGHRPTVVTYGSVVDGLAKIDRLDEAYMLFEEAKAQGIELNLVIYSSLIDGFGKVGRIDEAYLILEELMQKGLTPNVYTWNCLLDALVKAEEVDEALVCFKSMKELNCVPNHITYSILINGLCRTRKFNKAFVFWQEMEKQQLKPNTITYTTMISGLAKAGNVEEAHGLFRRFKANGGIPDSACYNAIIEGLSNANRAMDAYKLFEETRRKGCNIHTKTCIVLLDALHKAECLEQAAIVGAVLKETAKSQHASKYCNMVGLDNVASNLLLLTSLSKGALSLTEAVSNTSWRIKKTDSFCRQTKTAAEVIAKMALRPIDNALPTTPERPKKQAKVSIPIQTQKKPSDFGVLNDENKAPLPPSAEASIDYVSSEDLKPFQDPESKIQSLVEGLESKDWVKVCESLNDARRFSLYHSTLLLSVLEKVISVVVKAMSNPRSALCKTSIMAASDIFNAFGAKLLDFTDSGAFDQLILQLLLKASQDKKFVCEEADRSLKAMANSIGPLPLLKKLRGYVNHRNLRVRAKAAVSISHSVSKMGVEEMKEFGFVTLLQIAADLLNDRLPEAREAARSIVFSVYKAFTGNEDENPEAAWQSFCLTSLSAIQAQSMVKVISS</sequence>
<dbReference type="NCBIfam" id="TIGR00756">
    <property type="entry name" value="PPR"/>
    <property type="match status" value="18"/>
</dbReference>
<dbReference type="Pfam" id="PF01535">
    <property type="entry name" value="PPR"/>
    <property type="match status" value="3"/>
</dbReference>
<dbReference type="SUPFAM" id="SSF81901">
    <property type="entry name" value="HCP-like"/>
    <property type="match status" value="2"/>
</dbReference>
<feature type="repeat" description="PPR" evidence="7">
    <location>
        <begin position="1149"/>
        <end position="1183"/>
    </location>
</feature>
<dbReference type="SMART" id="SM01349">
    <property type="entry name" value="TOG"/>
    <property type="match status" value="1"/>
</dbReference>
<feature type="repeat" description="PPR" evidence="7">
    <location>
        <begin position="1044"/>
        <end position="1078"/>
    </location>
</feature>
<dbReference type="InterPro" id="IPR019821">
    <property type="entry name" value="Kinesin_motor_CS"/>
</dbReference>
<dbReference type="SUPFAM" id="SSF48371">
    <property type="entry name" value="ARM repeat"/>
    <property type="match status" value="1"/>
</dbReference>
<feature type="repeat" description="PPR" evidence="7">
    <location>
        <begin position="1498"/>
        <end position="1532"/>
    </location>
</feature>
<dbReference type="InterPro" id="IPR036961">
    <property type="entry name" value="Kinesin_motor_dom_sf"/>
</dbReference>
<dbReference type="Gene3D" id="1.25.40.10">
    <property type="entry name" value="Tetratricopeptide repeat domain"/>
    <property type="match status" value="8"/>
</dbReference>
<feature type="repeat" description="PPR" evidence="7">
    <location>
        <begin position="1463"/>
        <end position="1497"/>
    </location>
</feature>
<dbReference type="Gene3D" id="1.25.10.10">
    <property type="entry name" value="Leucine-rich Repeat Variant"/>
    <property type="match status" value="1"/>
</dbReference>
<dbReference type="SMART" id="SM00129">
    <property type="entry name" value="KISc"/>
    <property type="match status" value="1"/>
</dbReference>
<protein>
    <recommendedName>
        <fullName evidence="9">Kinesin motor domain-containing protein</fullName>
    </recommendedName>
</protein>
<keyword evidence="4 6" id="KW-0067">ATP-binding</keyword>
<reference evidence="10 11" key="1">
    <citation type="journal article" date="2024" name="G3 (Bethesda)">
        <title>Genome assembly of Hibiscus sabdariffa L. provides insights into metabolisms of medicinal natural products.</title>
        <authorList>
            <person name="Kim T."/>
        </authorList>
    </citation>
    <scope>NUCLEOTIDE SEQUENCE [LARGE SCALE GENOMIC DNA]</scope>
    <source>
        <strain evidence="10">TK-2024</strain>
        <tissue evidence="10">Old leaves</tissue>
    </source>
</reference>
<dbReference type="PROSITE" id="PS50067">
    <property type="entry name" value="KINESIN_MOTOR_2"/>
    <property type="match status" value="1"/>
</dbReference>
<feature type="repeat" description="PPR" evidence="7">
    <location>
        <begin position="1114"/>
        <end position="1148"/>
    </location>
</feature>
<dbReference type="EMBL" id="JBBPBN010000024">
    <property type="protein sequence ID" value="KAK9009337.1"/>
    <property type="molecule type" value="Genomic_DNA"/>
</dbReference>
<evidence type="ECO:0000256" key="5">
    <source>
        <dbReference type="ARBA" id="ARBA00023175"/>
    </source>
</evidence>
<dbReference type="Pfam" id="PF00225">
    <property type="entry name" value="Kinesin"/>
    <property type="match status" value="1"/>
</dbReference>
<feature type="compositionally biased region" description="Polar residues" evidence="8">
    <location>
        <begin position="627"/>
        <end position="647"/>
    </location>
</feature>
<evidence type="ECO:0000256" key="1">
    <source>
        <dbReference type="ARBA" id="ARBA00007626"/>
    </source>
</evidence>
<feature type="repeat" description="PPR" evidence="7">
    <location>
        <begin position="1358"/>
        <end position="1392"/>
    </location>
</feature>
<dbReference type="Gene3D" id="3.40.850.10">
    <property type="entry name" value="Kinesin motor domain"/>
    <property type="match status" value="1"/>
</dbReference>
<feature type="region of interest" description="Disordered" evidence="8">
    <location>
        <begin position="596"/>
        <end position="696"/>
    </location>
</feature>
<feature type="region of interest" description="Disordered" evidence="8">
    <location>
        <begin position="530"/>
        <end position="562"/>
    </location>
</feature>
<name>A0ABR2R9H6_9ROSI</name>
<evidence type="ECO:0000256" key="8">
    <source>
        <dbReference type="SAM" id="MobiDB-lite"/>
    </source>
</evidence>
<dbReference type="Pfam" id="PF12348">
    <property type="entry name" value="CLASP_N"/>
    <property type="match status" value="1"/>
</dbReference>
<feature type="compositionally biased region" description="Polar residues" evidence="8">
    <location>
        <begin position="542"/>
        <end position="561"/>
    </location>
</feature>
<keyword evidence="3 6" id="KW-0547">Nucleotide-binding</keyword>
<feature type="compositionally biased region" description="Basic and acidic residues" evidence="8">
    <location>
        <begin position="663"/>
        <end position="683"/>
    </location>
</feature>
<dbReference type="Proteomes" id="UP001396334">
    <property type="component" value="Unassembled WGS sequence"/>
</dbReference>
<dbReference type="Pfam" id="PF13041">
    <property type="entry name" value="PPR_2"/>
    <property type="match status" value="7"/>
</dbReference>
<dbReference type="PRINTS" id="PR00380">
    <property type="entry name" value="KINESINHEAVY"/>
</dbReference>
<feature type="compositionally biased region" description="Polar residues" evidence="8">
    <location>
        <begin position="685"/>
        <end position="694"/>
    </location>
</feature>
<evidence type="ECO:0000256" key="2">
    <source>
        <dbReference type="ARBA" id="ARBA00022737"/>
    </source>
</evidence>
<feature type="repeat" description="PPR" evidence="7">
    <location>
        <begin position="1079"/>
        <end position="1113"/>
    </location>
</feature>
<dbReference type="Pfam" id="PF12854">
    <property type="entry name" value="PPR_1"/>
    <property type="match status" value="2"/>
</dbReference>
<dbReference type="InterPro" id="IPR016024">
    <property type="entry name" value="ARM-type_fold"/>
</dbReference>
<proteinExistence type="inferred from homology"/>
<evidence type="ECO:0000259" key="9">
    <source>
        <dbReference type="PROSITE" id="PS50067"/>
    </source>
</evidence>
<organism evidence="10 11">
    <name type="scientific">Hibiscus sabdariffa</name>
    <name type="common">roselle</name>
    <dbReference type="NCBI Taxonomy" id="183260"/>
    <lineage>
        <taxon>Eukaryota</taxon>
        <taxon>Viridiplantae</taxon>
        <taxon>Streptophyta</taxon>
        <taxon>Embryophyta</taxon>
        <taxon>Tracheophyta</taxon>
        <taxon>Spermatophyta</taxon>
        <taxon>Magnoliopsida</taxon>
        <taxon>eudicotyledons</taxon>
        <taxon>Gunneridae</taxon>
        <taxon>Pentapetalae</taxon>
        <taxon>rosids</taxon>
        <taxon>malvids</taxon>
        <taxon>Malvales</taxon>
        <taxon>Malvaceae</taxon>
        <taxon>Malvoideae</taxon>
        <taxon>Hibiscus</taxon>
    </lineage>
</organism>